<dbReference type="InterPro" id="IPR001478">
    <property type="entry name" value="PDZ"/>
</dbReference>
<feature type="region of interest" description="Disordered" evidence="1">
    <location>
        <begin position="193"/>
        <end position="231"/>
    </location>
</feature>
<evidence type="ECO:0000313" key="3">
    <source>
        <dbReference type="EMBL" id="KAL3776173.1"/>
    </source>
</evidence>
<dbReference type="SMART" id="SM00228">
    <property type="entry name" value="PDZ"/>
    <property type="match status" value="2"/>
</dbReference>
<feature type="domain" description="PDZ" evidence="2">
    <location>
        <begin position="289"/>
        <end position="358"/>
    </location>
</feature>
<reference evidence="3 4" key="1">
    <citation type="journal article" date="2020" name="G3 (Bethesda)">
        <title>Improved Reference Genome for Cyclotella cryptica CCMP332, a Model for Cell Wall Morphogenesis, Salinity Adaptation, and Lipid Production in Diatoms (Bacillariophyta).</title>
        <authorList>
            <person name="Roberts W.R."/>
            <person name="Downey K.M."/>
            <person name="Ruck E.C."/>
            <person name="Traller J.C."/>
            <person name="Alverson A.J."/>
        </authorList>
    </citation>
    <scope>NUCLEOTIDE SEQUENCE [LARGE SCALE GENOMIC DNA]</scope>
    <source>
        <strain evidence="3 4">CCMP332</strain>
    </source>
</reference>
<protein>
    <recommendedName>
        <fullName evidence="2">PDZ domain-containing protein</fullName>
    </recommendedName>
</protein>
<accession>A0ABD3NJY1</accession>
<proteinExistence type="predicted"/>
<organism evidence="3 4">
    <name type="scientific">Cyclotella cryptica</name>
    <dbReference type="NCBI Taxonomy" id="29204"/>
    <lineage>
        <taxon>Eukaryota</taxon>
        <taxon>Sar</taxon>
        <taxon>Stramenopiles</taxon>
        <taxon>Ochrophyta</taxon>
        <taxon>Bacillariophyta</taxon>
        <taxon>Coscinodiscophyceae</taxon>
        <taxon>Thalassiosirophycidae</taxon>
        <taxon>Stephanodiscales</taxon>
        <taxon>Stephanodiscaceae</taxon>
        <taxon>Cyclotella</taxon>
    </lineage>
</organism>
<feature type="compositionally biased region" description="Basic and acidic residues" evidence="1">
    <location>
        <begin position="214"/>
        <end position="226"/>
    </location>
</feature>
<feature type="region of interest" description="Disordered" evidence="1">
    <location>
        <begin position="18"/>
        <end position="76"/>
    </location>
</feature>
<gene>
    <name evidence="3" type="ORF">HJC23_000131</name>
</gene>
<dbReference type="SUPFAM" id="SSF50156">
    <property type="entry name" value="PDZ domain-like"/>
    <property type="match status" value="2"/>
</dbReference>
<feature type="compositionally biased region" description="Low complexity" evidence="1">
    <location>
        <begin position="62"/>
        <end position="71"/>
    </location>
</feature>
<dbReference type="EMBL" id="JABMIG020000507">
    <property type="protein sequence ID" value="KAL3776173.1"/>
    <property type="molecule type" value="Genomic_DNA"/>
</dbReference>
<evidence type="ECO:0000256" key="1">
    <source>
        <dbReference type="SAM" id="MobiDB-lite"/>
    </source>
</evidence>
<evidence type="ECO:0000313" key="4">
    <source>
        <dbReference type="Proteomes" id="UP001516023"/>
    </source>
</evidence>
<keyword evidence="4" id="KW-1185">Reference proteome</keyword>
<feature type="compositionally biased region" description="Polar residues" evidence="1">
    <location>
        <begin position="193"/>
        <end position="213"/>
    </location>
</feature>
<dbReference type="AlphaFoldDB" id="A0ABD3NJY1"/>
<feature type="region of interest" description="Disordered" evidence="1">
    <location>
        <begin position="122"/>
        <end position="153"/>
    </location>
</feature>
<evidence type="ECO:0000259" key="2">
    <source>
        <dbReference type="SMART" id="SM00228"/>
    </source>
</evidence>
<name>A0ABD3NJY1_9STRA</name>
<dbReference type="Proteomes" id="UP001516023">
    <property type="component" value="Unassembled WGS sequence"/>
</dbReference>
<dbReference type="InterPro" id="IPR036034">
    <property type="entry name" value="PDZ_sf"/>
</dbReference>
<feature type="compositionally biased region" description="Polar residues" evidence="1">
    <location>
        <begin position="125"/>
        <end position="139"/>
    </location>
</feature>
<sequence>MEPPPISDEQFDALWNKAVADAARQNPRPSMTPKDPSERRKPRSGIYPISSLVARPKPRPQLTSSGSGRRLSTGDEKMLSLIHRKGGRRNNSMALARSLPLAQAMMVSPTRGDSVEDRQSVMPHRNTSIPQADNGSSQRAGGLHRRSTVSSEGSIILSEEQDRALTSSSRAHMRRISFSNLPELGELMRKPTVGTTGSDYSSSKYHTSKTCSVETHEQERDGKDDVEPNSAVNGFDAMKVRKSSKKKKVTTKDIHREVADYILNNRQQSPLFSLPTILSISSFKEHKDQLSGLVISRDAGCEVLVRKISPTSIFAETRLRQGQEILTINNRRVKCPLRATTIVKSIKGEVNFLVSEGKKPPGTKYVKAKIEKYDRLDSGVDSVSLKSADAQNNGLGITLESYGQGLVRVARIDADGVFGSTPLREDDIVVAVNGECAQNLQIVMELLRQFYEKGGVAILLVYSMIDLRLGLVDRIIKSPWEILWDANFRGAAISRKPALEEQHSVSFNLLFREDWSCELLPCDSDYALASDTTEIHLAIKELNDAIALVVGSWSAAIKECKQDGFAAEC</sequence>
<feature type="domain" description="PDZ" evidence="2">
    <location>
        <begin position="393"/>
        <end position="464"/>
    </location>
</feature>
<dbReference type="Gene3D" id="2.30.42.10">
    <property type="match status" value="1"/>
</dbReference>
<comment type="caution">
    <text evidence="3">The sequence shown here is derived from an EMBL/GenBank/DDBJ whole genome shotgun (WGS) entry which is preliminary data.</text>
</comment>